<feature type="domain" description="FAD-binding PCMH-type" evidence="3">
    <location>
        <begin position="1"/>
        <end position="179"/>
    </location>
</feature>
<dbReference type="Gene3D" id="3.30.465.10">
    <property type="match status" value="1"/>
</dbReference>
<reference evidence="4 5" key="1">
    <citation type="submission" date="2018-07" db="EMBL/GenBank/DDBJ databases">
        <title>Genomic Encyclopedia of Type Strains, Phase IV (KMG-IV): sequencing the most valuable type-strain genomes for metagenomic binning, comparative biology and taxonomic classification.</title>
        <authorList>
            <person name="Goeker M."/>
        </authorList>
    </citation>
    <scope>NUCLEOTIDE SEQUENCE [LARGE SCALE GENOMIC DNA]</scope>
    <source>
        <strain evidence="4 5">DSM 100911</strain>
    </source>
</reference>
<dbReference type="SUPFAM" id="SSF55103">
    <property type="entry name" value="FAD-linked oxidases, C-terminal domain"/>
    <property type="match status" value="1"/>
</dbReference>
<protein>
    <submittedName>
        <fullName evidence="4">Glycolate oxidase FAD binding subunit</fullName>
    </submittedName>
</protein>
<dbReference type="SUPFAM" id="SSF56176">
    <property type="entry name" value="FAD-binding/transporter-associated domain-like"/>
    <property type="match status" value="1"/>
</dbReference>
<dbReference type="GO" id="GO:0071949">
    <property type="term" value="F:FAD binding"/>
    <property type="evidence" value="ECO:0007669"/>
    <property type="project" value="InterPro"/>
</dbReference>
<evidence type="ECO:0000313" key="4">
    <source>
        <dbReference type="EMBL" id="RCX09273.1"/>
    </source>
</evidence>
<evidence type="ECO:0000256" key="2">
    <source>
        <dbReference type="ARBA" id="ARBA00022827"/>
    </source>
</evidence>
<comment type="caution">
    <text evidence="4">The sequence shown here is derived from an EMBL/GenBank/DDBJ whole genome shotgun (WGS) entry which is preliminary data.</text>
</comment>
<proteinExistence type="predicted"/>
<dbReference type="NCBIfam" id="NF008439">
    <property type="entry name" value="PRK11282.1"/>
    <property type="match status" value="1"/>
</dbReference>
<dbReference type="RefSeq" id="WP_114483614.1">
    <property type="nucleotide sequence ID" value="NZ_QPJU01000006.1"/>
</dbReference>
<evidence type="ECO:0000259" key="3">
    <source>
        <dbReference type="PROSITE" id="PS51387"/>
    </source>
</evidence>
<dbReference type="GO" id="GO:0003824">
    <property type="term" value="F:catalytic activity"/>
    <property type="evidence" value="ECO:0007669"/>
    <property type="project" value="InterPro"/>
</dbReference>
<sequence>MHPALPQLIDQVRAAAAARAPLRLRGGGTKDFHGPGALQGLRGTVLDTRALAGIVSYEPSELVVTAWAGTPLAQLEAALAERRQCLPFEPPHFATPDAGAGATVGGMVAAGLSGPARVSVGAVRDYVLGLHLVNGRGEALCFGGQVMKNVAGYDVSRLMVGAWGTLGLITQVSLKVLPVAPAEATLRFSYTQTAALQRVLDWARQPLPINASIWVPASNDNAGAGDSAAPQQWGWLYVRLRGAAAAVEEACRALGGERLATQDAATHWLACREQTLPWFAARAPMHALWRLSLPATAPLLALPATASAPLLEWHGALRWVQAPLADAAALVEAARTVGGNASIFRAPSAGGDCPQCLFGLQSAALQKIQARVRAAFDPLGIFNPGRMAAGA</sequence>
<gene>
    <name evidence="4" type="ORF">DFR45_106161</name>
</gene>
<dbReference type="OrthoDB" id="9811557at2"/>
<dbReference type="PANTHER" id="PTHR11748:SF103">
    <property type="entry name" value="GLYCOLATE OXIDASE SUBUNIT GLCE"/>
    <property type="match status" value="1"/>
</dbReference>
<keyword evidence="5" id="KW-1185">Reference proteome</keyword>
<evidence type="ECO:0000313" key="5">
    <source>
        <dbReference type="Proteomes" id="UP000252174"/>
    </source>
</evidence>
<dbReference type="PROSITE" id="PS51387">
    <property type="entry name" value="FAD_PCMH"/>
    <property type="match status" value="1"/>
</dbReference>
<keyword evidence="1" id="KW-0285">Flavoprotein</keyword>
<dbReference type="Proteomes" id="UP000252174">
    <property type="component" value="Unassembled WGS sequence"/>
</dbReference>
<dbReference type="InterPro" id="IPR016164">
    <property type="entry name" value="FAD-linked_Oxase-like_C"/>
</dbReference>
<dbReference type="InterPro" id="IPR016166">
    <property type="entry name" value="FAD-bd_PCMH"/>
</dbReference>
<evidence type="ECO:0000256" key="1">
    <source>
        <dbReference type="ARBA" id="ARBA00022630"/>
    </source>
</evidence>
<dbReference type="Pfam" id="PF01565">
    <property type="entry name" value="FAD_binding_4"/>
    <property type="match status" value="1"/>
</dbReference>
<dbReference type="AlphaFoldDB" id="A0A369AJK7"/>
<dbReference type="InterPro" id="IPR006094">
    <property type="entry name" value="Oxid_FAD_bind_N"/>
</dbReference>
<dbReference type="InterPro" id="IPR036318">
    <property type="entry name" value="FAD-bd_PCMH-like_sf"/>
</dbReference>
<accession>A0A369AJK7</accession>
<dbReference type="PANTHER" id="PTHR11748">
    <property type="entry name" value="D-LACTATE DEHYDROGENASE"/>
    <property type="match status" value="1"/>
</dbReference>
<dbReference type="EMBL" id="QPJU01000006">
    <property type="protein sequence ID" value="RCX09273.1"/>
    <property type="molecule type" value="Genomic_DNA"/>
</dbReference>
<name>A0A369AJK7_9BURK</name>
<keyword evidence="2" id="KW-0274">FAD</keyword>
<dbReference type="InterPro" id="IPR016169">
    <property type="entry name" value="FAD-bd_PCMH_sub2"/>
</dbReference>
<organism evidence="4 5">
    <name type="scientific">Extensimonas vulgaris</name>
    <dbReference type="NCBI Taxonomy" id="1031594"/>
    <lineage>
        <taxon>Bacteria</taxon>
        <taxon>Pseudomonadati</taxon>
        <taxon>Pseudomonadota</taxon>
        <taxon>Betaproteobacteria</taxon>
        <taxon>Burkholderiales</taxon>
        <taxon>Comamonadaceae</taxon>
        <taxon>Extensimonas</taxon>
    </lineage>
</organism>